<dbReference type="Gene3D" id="3.30.420.10">
    <property type="entry name" value="Ribonuclease H-like superfamily/Ribonuclease H"/>
    <property type="match status" value="1"/>
</dbReference>
<proteinExistence type="predicted"/>
<keyword evidence="1" id="KW-0233">DNA recombination</keyword>
<evidence type="ECO:0000313" key="3">
    <source>
        <dbReference type="EMBL" id="VFU13666.1"/>
    </source>
</evidence>
<sequence length="349" mass="40513">MSQSHCTTTLRRFKHITLRERYQIEILLKEKKRPSEIAKLLGKHKRTIEREIGRGTVRMLGYDLTYVDKYCADTAERVYREKAANKGACLKIGHDHELANHIEKKIIQEKYTPDAVIGEIWAKGIKFKTSICTKTLYNYIDKELFANITNKDLPVKRVPRKKRHKKVRVAHNNLKGTSIEERPEAAGSREEAGHWEMDCVVSGKGKGKAALLVLTERKSRKELIRKMPEKTQKSVKKALDRLEREYGTRFTEVFKTITVDNGSEFLNSAELESSVRKPGTQRTKIFYAHPFSAWERGTNENANKLIRRFIPKGTDISKLKQKDIRRIENWMNNYPRKIHGYKSANEMVA</sequence>
<dbReference type="Pfam" id="PF13936">
    <property type="entry name" value="HTH_38"/>
    <property type="match status" value="1"/>
</dbReference>
<reference evidence="3" key="1">
    <citation type="submission" date="2019-03" db="EMBL/GenBank/DDBJ databases">
        <authorList>
            <person name="Hao L."/>
        </authorList>
    </citation>
    <scope>NUCLEOTIDE SEQUENCE</scope>
</reference>
<dbReference type="Pfam" id="PF00665">
    <property type="entry name" value="rve"/>
    <property type="match status" value="1"/>
</dbReference>
<dbReference type="GO" id="GO:0032196">
    <property type="term" value="P:transposition"/>
    <property type="evidence" value="ECO:0007669"/>
    <property type="project" value="TreeGrafter"/>
</dbReference>
<dbReference type="GO" id="GO:0005829">
    <property type="term" value="C:cytosol"/>
    <property type="evidence" value="ECO:0007669"/>
    <property type="project" value="TreeGrafter"/>
</dbReference>
<dbReference type="PANTHER" id="PTHR10948">
    <property type="entry name" value="TRANSPOSASE"/>
    <property type="match status" value="1"/>
</dbReference>
<dbReference type="InterPro" id="IPR012337">
    <property type="entry name" value="RNaseH-like_sf"/>
</dbReference>
<dbReference type="GO" id="GO:0003676">
    <property type="term" value="F:nucleic acid binding"/>
    <property type="evidence" value="ECO:0007669"/>
    <property type="project" value="InterPro"/>
</dbReference>
<feature type="domain" description="Integrase catalytic" evidence="2">
    <location>
        <begin position="179"/>
        <end position="349"/>
    </location>
</feature>
<dbReference type="SUPFAM" id="SSF53098">
    <property type="entry name" value="Ribonuclease H-like"/>
    <property type="match status" value="1"/>
</dbReference>
<dbReference type="InterPro" id="IPR036397">
    <property type="entry name" value="RNaseH_sf"/>
</dbReference>
<dbReference type="AlphaFoldDB" id="A0A485LYY4"/>
<protein>
    <submittedName>
        <fullName evidence="3">Transposase</fullName>
    </submittedName>
</protein>
<dbReference type="EMBL" id="CAADRN010000142">
    <property type="protein sequence ID" value="VFU13666.1"/>
    <property type="molecule type" value="Genomic_DNA"/>
</dbReference>
<gene>
    <name evidence="3" type="ORF">SCFA_2260002</name>
</gene>
<evidence type="ECO:0000256" key="1">
    <source>
        <dbReference type="ARBA" id="ARBA00023172"/>
    </source>
</evidence>
<organism evidence="3">
    <name type="scientific">anaerobic digester metagenome</name>
    <dbReference type="NCBI Taxonomy" id="1263854"/>
    <lineage>
        <taxon>unclassified sequences</taxon>
        <taxon>metagenomes</taxon>
        <taxon>ecological metagenomes</taxon>
    </lineage>
</organism>
<dbReference type="GO" id="GO:0006310">
    <property type="term" value="P:DNA recombination"/>
    <property type="evidence" value="ECO:0007669"/>
    <property type="project" value="UniProtKB-KW"/>
</dbReference>
<dbReference type="NCBIfam" id="NF033563">
    <property type="entry name" value="transpos_IS30"/>
    <property type="match status" value="1"/>
</dbReference>
<dbReference type="GO" id="GO:0015074">
    <property type="term" value="P:DNA integration"/>
    <property type="evidence" value="ECO:0007669"/>
    <property type="project" value="InterPro"/>
</dbReference>
<dbReference type="InterPro" id="IPR001584">
    <property type="entry name" value="Integrase_cat-core"/>
</dbReference>
<dbReference type="PROSITE" id="PS50994">
    <property type="entry name" value="INTEGRASE"/>
    <property type="match status" value="1"/>
</dbReference>
<dbReference type="InterPro" id="IPR051917">
    <property type="entry name" value="Transposase-Integrase"/>
</dbReference>
<dbReference type="GO" id="GO:0004803">
    <property type="term" value="F:transposase activity"/>
    <property type="evidence" value="ECO:0007669"/>
    <property type="project" value="TreeGrafter"/>
</dbReference>
<dbReference type="PANTHER" id="PTHR10948:SF23">
    <property type="entry name" value="TRANSPOSASE INSI FOR INSERTION SEQUENCE ELEMENT IS30A-RELATED"/>
    <property type="match status" value="1"/>
</dbReference>
<name>A0A485LYY4_9ZZZZ</name>
<dbReference type="InterPro" id="IPR025246">
    <property type="entry name" value="IS30-like_HTH"/>
</dbReference>
<accession>A0A485LYY4</accession>
<dbReference type="InterPro" id="IPR053392">
    <property type="entry name" value="Transposase_IS30-like"/>
</dbReference>
<evidence type="ECO:0000259" key="2">
    <source>
        <dbReference type="PROSITE" id="PS50994"/>
    </source>
</evidence>